<sequence length="70" mass="7586">MSNINVDEDESGLIMLVQHYAGKFGITFSSSLLQDPVHKGKLMQLLAEAVSGRRGAVTDADVLHTDDQVD</sequence>
<accession>A0A8D5JLY0</accession>
<evidence type="ECO:0000313" key="2">
    <source>
        <dbReference type="Proteomes" id="UP000826722"/>
    </source>
</evidence>
<reference evidence="1" key="1">
    <citation type="journal article" date="2021" name="Arch. Microbiol.">
        <title>Methyloradius palustris gen. nov., sp. nov., a methanol-oxidizing bacterium isolated from snow.</title>
        <authorList>
            <person name="Miyadera T."/>
            <person name="Kojima H."/>
            <person name="Fukui M."/>
        </authorList>
    </citation>
    <scope>NUCLEOTIDE SEQUENCE</scope>
    <source>
        <strain evidence="1">Zm11</strain>
    </source>
</reference>
<gene>
    <name evidence="1" type="ORF">ZMTM_15590</name>
</gene>
<organism evidence="1 2">
    <name type="scientific">Methyloradius palustris</name>
    <dbReference type="NCBI Taxonomy" id="2778876"/>
    <lineage>
        <taxon>Bacteria</taxon>
        <taxon>Pseudomonadati</taxon>
        <taxon>Pseudomonadota</taxon>
        <taxon>Betaproteobacteria</taxon>
        <taxon>Nitrosomonadales</taxon>
        <taxon>Methylophilaceae</taxon>
        <taxon>Methyloradius</taxon>
    </lineage>
</organism>
<name>A0A8D5JLY0_9PROT</name>
<protein>
    <submittedName>
        <fullName evidence="1">Uncharacterized protein</fullName>
    </submittedName>
</protein>
<keyword evidence="2" id="KW-1185">Reference proteome</keyword>
<dbReference type="Proteomes" id="UP000826722">
    <property type="component" value="Chromosome"/>
</dbReference>
<evidence type="ECO:0000313" key="1">
    <source>
        <dbReference type="EMBL" id="BCM25300.1"/>
    </source>
</evidence>
<proteinExistence type="predicted"/>
<dbReference type="AlphaFoldDB" id="A0A8D5JLY0"/>
<dbReference type="RefSeq" id="WP_221763405.1">
    <property type="nucleotide sequence ID" value="NZ_AP024110.1"/>
</dbReference>
<dbReference type="EMBL" id="AP024110">
    <property type="protein sequence ID" value="BCM25300.1"/>
    <property type="molecule type" value="Genomic_DNA"/>
</dbReference>
<dbReference type="KEGG" id="mpau:ZMTM_15590"/>